<dbReference type="EMBL" id="JAICBX010000003">
    <property type="protein sequence ID" value="MBW8638864.1"/>
    <property type="molecule type" value="Genomic_DNA"/>
</dbReference>
<feature type="domain" description="Major facilitator superfamily (MFS) profile" evidence="9">
    <location>
        <begin position="15"/>
        <end position="451"/>
    </location>
</feature>
<dbReference type="Gene3D" id="1.20.1250.20">
    <property type="entry name" value="MFS general substrate transporter like domains"/>
    <property type="match status" value="1"/>
</dbReference>
<dbReference type="PANTHER" id="PTHR42718:SF9">
    <property type="entry name" value="MAJOR FACILITATOR SUPERFAMILY MULTIDRUG TRANSPORTER MFSC"/>
    <property type="match status" value="1"/>
</dbReference>
<evidence type="ECO:0000256" key="1">
    <source>
        <dbReference type="ARBA" id="ARBA00004651"/>
    </source>
</evidence>
<evidence type="ECO:0000256" key="6">
    <source>
        <dbReference type="ARBA" id="ARBA00022989"/>
    </source>
</evidence>
<evidence type="ECO:0000256" key="2">
    <source>
        <dbReference type="ARBA" id="ARBA00008537"/>
    </source>
</evidence>
<dbReference type="InterPro" id="IPR020846">
    <property type="entry name" value="MFS_dom"/>
</dbReference>
<feature type="transmembrane region" description="Helical" evidence="8">
    <location>
        <begin position="50"/>
        <end position="69"/>
    </location>
</feature>
<dbReference type="GO" id="GO:0005886">
    <property type="term" value="C:plasma membrane"/>
    <property type="evidence" value="ECO:0007669"/>
    <property type="project" value="UniProtKB-SubCell"/>
</dbReference>
<feature type="transmembrane region" description="Helical" evidence="8">
    <location>
        <begin position="12"/>
        <end position="38"/>
    </location>
</feature>
<dbReference type="SUPFAM" id="SSF103473">
    <property type="entry name" value="MFS general substrate transporter"/>
    <property type="match status" value="1"/>
</dbReference>
<proteinExistence type="inferred from homology"/>
<keyword evidence="7 8" id="KW-0472">Membrane</keyword>
<feature type="transmembrane region" description="Helical" evidence="8">
    <location>
        <begin position="81"/>
        <end position="100"/>
    </location>
</feature>
<dbReference type="InterPro" id="IPR011701">
    <property type="entry name" value="MFS"/>
</dbReference>
<dbReference type="CDD" id="cd17321">
    <property type="entry name" value="MFS_MMR_MDR_like"/>
    <property type="match status" value="1"/>
</dbReference>
<organism evidence="10 11">
    <name type="scientific">Flavimaribacter sediminis</name>
    <dbReference type="NCBI Taxonomy" id="2865987"/>
    <lineage>
        <taxon>Bacteria</taxon>
        <taxon>Pseudomonadati</taxon>
        <taxon>Pseudomonadota</taxon>
        <taxon>Alphaproteobacteria</taxon>
        <taxon>Hyphomicrobiales</taxon>
        <taxon>Rhizobiaceae</taxon>
        <taxon>Flavimaribacter</taxon>
    </lineage>
</organism>
<keyword evidence="11" id="KW-1185">Reference proteome</keyword>
<dbReference type="Gene3D" id="1.20.1720.10">
    <property type="entry name" value="Multidrug resistance protein D"/>
    <property type="match status" value="1"/>
</dbReference>
<evidence type="ECO:0000313" key="10">
    <source>
        <dbReference type="EMBL" id="MBW8638864.1"/>
    </source>
</evidence>
<dbReference type="GO" id="GO:0022857">
    <property type="term" value="F:transmembrane transporter activity"/>
    <property type="evidence" value="ECO:0007669"/>
    <property type="project" value="InterPro"/>
</dbReference>
<dbReference type="PANTHER" id="PTHR42718">
    <property type="entry name" value="MAJOR FACILITATOR SUPERFAMILY MULTIDRUG TRANSPORTER MFSC"/>
    <property type="match status" value="1"/>
</dbReference>
<dbReference type="AlphaFoldDB" id="A0AAE2ZMU6"/>
<evidence type="ECO:0000256" key="7">
    <source>
        <dbReference type="ARBA" id="ARBA00023136"/>
    </source>
</evidence>
<evidence type="ECO:0000259" key="9">
    <source>
        <dbReference type="PROSITE" id="PS50850"/>
    </source>
</evidence>
<feature type="transmembrane region" description="Helical" evidence="8">
    <location>
        <begin position="233"/>
        <end position="250"/>
    </location>
</feature>
<dbReference type="Pfam" id="PF07690">
    <property type="entry name" value="MFS_1"/>
    <property type="match status" value="2"/>
</dbReference>
<feature type="transmembrane region" description="Helical" evidence="8">
    <location>
        <begin position="358"/>
        <end position="378"/>
    </location>
</feature>
<feature type="transmembrane region" description="Helical" evidence="8">
    <location>
        <begin position="201"/>
        <end position="221"/>
    </location>
</feature>
<evidence type="ECO:0000313" key="11">
    <source>
        <dbReference type="Proteomes" id="UP001196509"/>
    </source>
</evidence>
<keyword evidence="4" id="KW-1003">Cell membrane</keyword>
<feature type="transmembrane region" description="Helical" evidence="8">
    <location>
        <begin position="106"/>
        <end position="127"/>
    </location>
</feature>
<feature type="transmembrane region" description="Helical" evidence="8">
    <location>
        <begin position="425"/>
        <end position="447"/>
    </location>
</feature>
<name>A0AAE2ZMU6_9HYPH</name>
<dbReference type="InterPro" id="IPR004638">
    <property type="entry name" value="EmrB-like"/>
</dbReference>
<evidence type="ECO:0000256" key="5">
    <source>
        <dbReference type="ARBA" id="ARBA00022692"/>
    </source>
</evidence>
<feature type="transmembrane region" description="Helical" evidence="8">
    <location>
        <begin position="300"/>
        <end position="320"/>
    </location>
</feature>
<accession>A0AAE2ZMU6</accession>
<evidence type="ECO:0000256" key="4">
    <source>
        <dbReference type="ARBA" id="ARBA00022475"/>
    </source>
</evidence>
<dbReference type="RefSeq" id="WP_220229587.1">
    <property type="nucleotide sequence ID" value="NZ_JAICBX010000003.1"/>
</dbReference>
<comment type="caution">
    <text evidence="10">The sequence shown here is derived from an EMBL/GenBank/DDBJ whole genome shotgun (WGS) entry which is preliminary data.</text>
</comment>
<feature type="transmembrane region" description="Helical" evidence="8">
    <location>
        <begin position="399"/>
        <end position="419"/>
    </location>
</feature>
<keyword evidence="3" id="KW-0813">Transport</keyword>
<dbReference type="Proteomes" id="UP001196509">
    <property type="component" value="Unassembled WGS sequence"/>
</dbReference>
<feature type="transmembrane region" description="Helical" evidence="8">
    <location>
        <begin position="169"/>
        <end position="189"/>
    </location>
</feature>
<sequence length="456" mass="48150">MAASIERPDSRKWWMLAAMGGVIGIILLDETVVGVALPTIRRDLAMSEGASHWAINAYLLVFASLAAAGGKLGDILGHRRLFLASLAVFALSSLACGFSENGNWLIAARAIQGIGAAAIFPLSMALATMPFPPEERGTALGIYGAIGTTFLALGPLIGGFFTDILSWRWIFWINLPVVVFVAGIVATGGRETPKGLNTGPFDVIGLASLVTCVCVLTFGLMEAPSLGWFSPSILSFFAIGLLMAATFIVVERRSVAPLIEIDLFANSGFALCNLVIFMAQFSKMAMIVFGAVFLQTELHMSPFMAGLALLLAVGPVPILAGPSGRLADRFGARPLILFALVAVTAGLVWVGLTMDRDSYLLLVPGMLCWGVGVTFIFAPPRSAAMKMTPPEKHGQVGGIVMSAQLLGGTFGVAYCSALFSMSKSFPVVFLGNAAVSAVILLLAFLYMKDDRRKTGA</sequence>
<reference evidence="10" key="1">
    <citation type="submission" date="2021-08" db="EMBL/GenBank/DDBJ databases">
        <title>Hoeflea bacterium WL0058 sp. nov., isolated from the sediment.</title>
        <authorList>
            <person name="Wang L."/>
            <person name="Zhang D."/>
        </authorList>
    </citation>
    <scope>NUCLEOTIDE SEQUENCE</scope>
    <source>
        <strain evidence="10">WL0058</strain>
    </source>
</reference>
<dbReference type="NCBIfam" id="TIGR00711">
    <property type="entry name" value="efflux_EmrB"/>
    <property type="match status" value="1"/>
</dbReference>
<feature type="transmembrane region" description="Helical" evidence="8">
    <location>
        <begin position="139"/>
        <end position="157"/>
    </location>
</feature>
<keyword evidence="6 8" id="KW-1133">Transmembrane helix</keyword>
<feature type="transmembrane region" description="Helical" evidence="8">
    <location>
        <begin position="332"/>
        <end position="352"/>
    </location>
</feature>
<dbReference type="PROSITE" id="PS50850">
    <property type="entry name" value="MFS"/>
    <property type="match status" value="1"/>
</dbReference>
<keyword evidence="5 8" id="KW-0812">Transmembrane</keyword>
<comment type="subcellular location">
    <subcellularLocation>
        <location evidence="1">Cell membrane</location>
        <topology evidence="1">Multi-pass membrane protein</topology>
    </subcellularLocation>
</comment>
<evidence type="ECO:0000256" key="8">
    <source>
        <dbReference type="SAM" id="Phobius"/>
    </source>
</evidence>
<dbReference type="InterPro" id="IPR036259">
    <property type="entry name" value="MFS_trans_sf"/>
</dbReference>
<comment type="similarity">
    <text evidence="2">Belongs to the major facilitator superfamily. EmrB family.</text>
</comment>
<evidence type="ECO:0000256" key="3">
    <source>
        <dbReference type="ARBA" id="ARBA00022448"/>
    </source>
</evidence>
<protein>
    <submittedName>
        <fullName evidence="10">DHA2 family efflux MFS transporter permease subunit</fullName>
    </submittedName>
</protein>
<gene>
    <name evidence="10" type="ORF">K1W69_16830</name>
</gene>